<protein>
    <submittedName>
        <fullName evidence="2">DUF1508 domain-containing protein</fullName>
    </submittedName>
</protein>
<proteinExistence type="predicted"/>
<dbReference type="RefSeq" id="WP_157478661.1">
    <property type="nucleotide sequence ID" value="NZ_CP046566.1"/>
</dbReference>
<evidence type="ECO:0000259" key="1">
    <source>
        <dbReference type="Pfam" id="PF07411"/>
    </source>
</evidence>
<accession>A0A6I6G7W3</accession>
<dbReference type="Pfam" id="PF07411">
    <property type="entry name" value="DUF1508"/>
    <property type="match status" value="2"/>
</dbReference>
<dbReference type="Gene3D" id="2.30.29.80">
    <property type="match status" value="1"/>
</dbReference>
<feature type="domain" description="DUF1508" evidence="1">
    <location>
        <begin position="64"/>
        <end position="110"/>
    </location>
</feature>
<dbReference type="PANTHER" id="PTHR40606:SF1">
    <property type="entry name" value="UPF0339 PROTEIN YEGP"/>
    <property type="match status" value="1"/>
</dbReference>
<organism evidence="2 3">
    <name type="scientific">Phnomibacter ginsenosidimutans</name>
    <dbReference type="NCBI Taxonomy" id="2676868"/>
    <lineage>
        <taxon>Bacteria</taxon>
        <taxon>Pseudomonadati</taxon>
        <taxon>Bacteroidota</taxon>
        <taxon>Chitinophagia</taxon>
        <taxon>Chitinophagales</taxon>
        <taxon>Chitinophagaceae</taxon>
        <taxon>Phnomibacter</taxon>
    </lineage>
</organism>
<dbReference type="InterPro" id="IPR051141">
    <property type="entry name" value="UPF0339_domain"/>
</dbReference>
<evidence type="ECO:0000313" key="2">
    <source>
        <dbReference type="EMBL" id="QGW28304.1"/>
    </source>
</evidence>
<dbReference type="Proteomes" id="UP000426027">
    <property type="component" value="Chromosome"/>
</dbReference>
<dbReference type="InterPro" id="IPR036913">
    <property type="entry name" value="YegP-like_sf"/>
</dbReference>
<dbReference type="AlphaFoldDB" id="A0A6I6G7W3"/>
<evidence type="ECO:0000313" key="3">
    <source>
        <dbReference type="Proteomes" id="UP000426027"/>
    </source>
</evidence>
<sequence>MSYPRYERYRDVSGQWRFRLRDTNYKTILHSSEGYHHLADCTRAIEICQRNSPYDPYYDRRTTSAGQYYFTLRSDNGRDIGRSEDYSTLTVRELGIANVKRDGGTRTIVDVLV</sequence>
<name>A0A6I6G7W3_9BACT</name>
<feature type="domain" description="DUF1508" evidence="1">
    <location>
        <begin position="11"/>
        <end position="59"/>
    </location>
</feature>
<gene>
    <name evidence="2" type="ORF">GLV81_09515</name>
</gene>
<dbReference type="PANTHER" id="PTHR40606">
    <property type="match status" value="1"/>
</dbReference>
<dbReference type="SUPFAM" id="SSF160113">
    <property type="entry name" value="YegP-like"/>
    <property type="match status" value="2"/>
</dbReference>
<dbReference type="EMBL" id="CP046566">
    <property type="protein sequence ID" value="QGW28304.1"/>
    <property type="molecule type" value="Genomic_DNA"/>
</dbReference>
<reference evidence="2 3" key="1">
    <citation type="submission" date="2019-11" db="EMBL/GenBank/DDBJ databases">
        <authorList>
            <person name="Im W.T."/>
        </authorList>
    </citation>
    <scope>NUCLEOTIDE SEQUENCE [LARGE SCALE GENOMIC DNA]</scope>
    <source>
        <strain evidence="2 3">SB-02</strain>
    </source>
</reference>
<dbReference type="KEGG" id="fls:GLV81_09515"/>
<dbReference type="InterPro" id="IPR010879">
    <property type="entry name" value="DUF1508"/>
</dbReference>
<keyword evidence="3" id="KW-1185">Reference proteome</keyword>